<feature type="region of interest" description="Disordered" evidence="1">
    <location>
        <begin position="1"/>
        <end position="23"/>
    </location>
</feature>
<proteinExistence type="predicted"/>
<name>A0A7S2UBI6_9STRA</name>
<gene>
    <name evidence="3" type="ORF">ASEP1449_LOCUS5948</name>
</gene>
<dbReference type="InterPro" id="IPR011992">
    <property type="entry name" value="EF-hand-dom_pair"/>
</dbReference>
<dbReference type="PROSITE" id="PS50222">
    <property type="entry name" value="EF_HAND_2"/>
    <property type="match status" value="1"/>
</dbReference>
<reference evidence="3" key="1">
    <citation type="submission" date="2021-01" db="EMBL/GenBank/DDBJ databases">
        <authorList>
            <person name="Corre E."/>
            <person name="Pelletier E."/>
            <person name="Niang G."/>
            <person name="Scheremetjew M."/>
            <person name="Finn R."/>
            <person name="Kale V."/>
            <person name="Holt S."/>
            <person name="Cochrane G."/>
            <person name="Meng A."/>
            <person name="Brown T."/>
            <person name="Cohen L."/>
        </authorList>
    </citation>
    <scope>NUCLEOTIDE SEQUENCE</scope>
    <source>
        <strain evidence="3">CCMP2084</strain>
    </source>
</reference>
<dbReference type="GO" id="GO:0005509">
    <property type="term" value="F:calcium ion binding"/>
    <property type="evidence" value="ECO:0007669"/>
    <property type="project" value="InterPro"/>
</dbReference>
<evidence type="ECO:0000256" key="1">
    <source>
        <dbReference type="SAM" id="MobiDB-lite"/>
    </source>
</evidence>
<feature type="domain" description="EF-hand" evidence="2">
    <location>
        <begin position="47"/>
        <end position="82"/>
    </location>
</feature>
<accession>A0A7S2UBI6</accession>
<dbReference type="InterPro" id="IPR002048">
    <property type="entry name" value="EF_hand_dom"/>
</dbReference>
<organism evidence="3">
    <name type="scientific">Attheya septentrionalis</name>
    <dbReference type="NCBI Taxonomy" id="420275"/>
    <lineage>
        <taxon>Eukaryota</taxon>
        <taxon>Sar</taxon>
        <taxon>Stramenopiles</taxon>
        <taxon>Ochrophyta</taxon>
        <taxon>Bacillariophyta</taxon>
        <taxon>Coscinodiscophyceae</taxon>
        <taxon>Chaetocerotophycidae</taxon>
        <taxon>Chaetocerotales</taxon>
        <taxon>Attheyaceae</taxon>
        <taxon>Attheya</taxon>
    </lineage>
</organism>
<evidence type="ECO:0000313" key="3">
    <source>
        <dbReference type="EMBL" id="CAD9814123.1"/>
    </source>
</evidence>
<dbReference type="Gene3D" id="1.10.238.10">
    <property type="entry name" value="EF-hand"/>
    <property type="match status" value="1"/>
</dbReference>
<dbReference type="EMBL" id="HBHQ01008836">
    <property type="protein sequence ID" value="CAD9814123.1"/>
    <property type="molecule type" value="Transcribed_RNA"/>
</dbReference>
<evidence type="ECO:0000259" key="2">
    <source>
        <dbReference type="PROSITE" id="PS50222"/>
    </source>
</evidence>
<sequence>MVKKDELAKGASWEEMEHENDDMQPHLSAMNLQSSVRSCMEEYKRDGKQAAIDRAFNELDIKKNGQLDRSEINAFMTQAAELIGLKVAPTVIDDAVDALMDDVGASLTKYISKDHFDDIFQRHPDLLKCFDDEASVRLQKREISTRKMSKGYQICQPRRSHRSLWQLHRCGSWISSMFEPQLLPHSPSNMPTLPHQTESDQATFLLSV</sequence>
<dbReference type="SUPFAM" id="SSF47473">
    <property type="entry name" value="EF-hand"/>
    <property type="match status" value="1"/>
</dbReference>
<dbReference type="AlphaFoldDB" id="A0A7S2UBI6"/>
<protein>
    <recommendedName>
        <fullName evidence="2">EF-hand domain-containing protein</fullName>
    </recommendedName>
</protein>